<dbReference type="Pfam" id="PF00069">
    <property type="entry name" value="Pkinase"/>
    <property type="match status" value="1"/>
</dbReference>
<feature type="compositionally biased region" description="Polar residues" evidence="12">
    <location>
        <begin position="364"/>
        <end position="380"/>
    </location>
</feature>
<dbReference type="SUPFAM" id="SSF56112">
    <property type="entry name" value="Protein kinase-like (PK-like)"/>
    <property type="match status" value="1"/>
</dbReference>
<dbReference type="PROSITE" id="PS50011">
    <property type="entry name" value="PROTEIN_KINASE_DOM"/>
    <property type="match status" value="1"/>
</dbReference>
<evidence type="ECO:0000256" key="11">
    <source>
        <dbReference type="RuleBase" id="RU000304"/>
    </source>
</evidence>
<dbReference type="Gene3D" id="1.10.510.10">
    <property type="entry name" value="Transferase(Phosphotransferase) domain 1"/>
    <property type="match status" value="1"/>
</dbReference>
<dbReference type="InterPro" id="IPR017441">
    <property type="entry name" value="Protein_kinase_ATP_BS"/>
</dbReference>
<dbReference type="Proteomes" id="UP000095023">
    <property type="component" value="Unassembled WGS sequence"/>
</dbReference>
<dbReference type="InterPro" id="IPR011009">
    <property type="entry name" value="Kinase-like_dom_sf"/>
</dbReference>
<organism evidence="14 15">
    <name type="scientific">Tortispora caseinolytica NRRL Y-17796</name>
    <dbReference type="NCBI Taxonomy" id="767744"/>
    <lineage>
        <taxon>Eukaryota</taxon>
        <taxon>Fungi</taxon>
        <taxon>Dikarya</taxon>
        <taxon>Ascomycota</taxon>
        <taxon>Saccharomycotina</taxon>
        <taxon>Trigonopsidomycetes</taxon>
        <taxon>Trigonopsidales</taxon>
        <taxon>Trigonopsidaceae</taxon>
        <taxon>Tortispora</taxon>
    </lineage>
</organism>
<dbReference type="PROSITE" id="PS00107">
    <property type="entry name" value="PROTEIN_KINASE_ATP"/>
    <property type="match status" value="1"/>
</dbReference>
<proteinExistence type="inferred from homology"/>
<evidence type="ECO:0000259" key="13">
    <source>
        <dbReference type="PROSITE" id="PS50011"/>
    </source>
</evidence>
<evidence type="ECO:0000256" key="7">
    <source>
        <dbReference type="ARBA" id="ARBA00022840"/>
    </source>
</evidence>
<dbReference type="PANTHER" id="PTHR11909">
    <property type="entry name" value="CASEIN KINASE-RELATED"/>
    <property type="match status" value="1"/>
</dbReference>
<dbReference type="FunFam" id="1.10.510.10:FF:000160">
    <property type="entry name" value="Casein kinase I 1"/>
    <property type="match status" value="1"/>
</dbReference>
<dbReference type="GO" id="GO:0000324">
    <property type="term" value="C:fungal-type vacuole"/>
    <property type="evidence" value="ECO:0007669"/>
    <property type="project" value="UniProtKB-ARBA"/>
</dbReference>
<evidence type="ECO:0000256" key="9">
    <source>
        <dbReference type="ARBA" id="ARBA00048679"/>
    </source>
</evidence>
<dbReference type="FunFam" id="3.30.200.20:FF:000538">
    <property type="entry name" value="Putative Casein kinase I"/>
    <property type="match status" value="1"/>
</dbReference>
<dbReference type="AlphaFoldDB" id="A0A1E4TDD8"/>
<comment type="catalytic activity">
    <reaction evidence="9">
        <text>L-seryl-[protein] + ATP = O-phospho-L-seryl-[protein] + ADP + H(+)</text>
        <dbReference type="Rhea" id="RHEA:17989"/>
        <dbReference type="Rhea" id="RHEA-COMP:9863"/>
        <dbReference type="Rhea" id="RHEA-COMP:11604"/>
        <dbReference type="ChEBI" id="CHEBI:15378"/>
        <dbReference type="ChEBI" id="CHEBI:29999"/>
        <dbReference type="ChEBI" id="CHEBI:30616"/>
        <dbReference type="ChEBI" id="CHEBI:83421"/>
        <dbReference type="ChEBI" id="CHEBI:456216"/>
        <dbReference type="EC" id="2.7.11.1"/>
    </reaction>
</comment>
<evidence type="ECO:0000256" key="1">
    <source>
        <dbReference type="ARBA" id="ARBA00005926"/>
    </source>
</evidence>
<evidence type="ECO:0000313" key="15">
    <source>
        <dbReference type="Proteomes" id="UP000095023"/>
    </source>
</evidence>
<keyword evidence="7 10" id="KW-0067">ATP-binding</keyword>
<comment type="catalytic activity">
    <reaction evidence="8">
        <text>L-threonyl-[protein] + ATP = O-phospho-L-threonyl-[protein] + ADP + H(+)</text>
        <dbReference type="Rhea" id="RHEA:46608"/>
        <dbReference type="Rhea" id="RHEA-COMP:11060"/>
        <dbReference type="Rhea" id="RHEA-COMP:11605"/>
        <dbReference type="ChEBI" id="CHEBI:15378"/>
        <dbReference type="ChEBI" id="CHEBI:30013"/>
        <dbReference type="ChEBI" id="CHEBI:30616"/>
        <dbReference type="ChEBI" id="CHEBI:61977"/>
        <dbReference type="ChEBI" id="CHEBI:456216"/>
        <dbReference type="EC" id="2.7.11.1"/>
    </reaction>
</comment>
<name>A0A1E4TDD8_9ASCO</name>
<dbReference type="EC" id="2.7.11.1" evidence="2"/>
<dbReference type="PROSITE" id="PS00108">
    <property type="entry name" value="PROTEIN_KINASE_ST"/>
    <property type="match status" value="1"/>
</dbReference>
<dbReference type="InterPro" id="IPR008271">
    <property type="entry name" value="Ser/Thr_kinase_AS"/>
</dbReference>
<feature type="compositionally biased region" description="Polar residues" evidence="12">
    <location>
        <begin position="403"/>
        <end position="415"/>
    </location>
</feature>
<gene>
    <name evidence="14" type="ORF">CANCADRAFT_4408</name>
</gene>
<feature type="region of interest" description="Disordered" evidence="12">
    <location>
        <begin position="315"/>
        <end position="421"/>
    </location>
</feature>
<keyword evidence="4" id="KW-0808">Transferase</keyword>
<evidence type="ECO:0000256" key="5">
    <source>
        <dbReference type="ARBA" id="ARBA00022741"/>
    </source>
</evidence>
<dbReference type="GO" id="GO:0004674">
    <property type="term" value="F:protein serine/threonine kinase activity"/>
    <property type="evidence" value="ECO:0007669"/>
    <property type="project" value="UniProtKB-KW"/>
</dbReference>
<dbReference type="GO" id="GO:0005524">
    <property type="term" value="F:ATP binding"/>
    <property type="evidence" value="ECO:0007669"/>
    <property type="project" value="UniProtKB-UniRule"/>
</dbReference>
<evidence type="ECO:0000313" key="14">
    <source>
        <dbReference type="EMBL" id="ODV89782.1"/>
    </source>
</evidence>
<protein>
    <recommendedName>
        <fullName evidence="2">non-specific serine/threonine protein kinase</fullName>
        <ecNumber evidence="2">2.7.11.1</ecNumber>
    </recommendedName>
</protein>
<dbReference type="SMART" id="SM00220">
    <property type="entry name" value="S_TKc"/>
    <property type="match status" value="1"/>
</dbReference>
<dbReference type="CDD" id="cd14127">
    <property type="entry name" value="STKc_CK1_fungal"/>
    <property type="match status" value="1"/>
</dbReference>
<evidence type="ECO:0000256" key="2">
    <source>
        <dbReference type="ARBA" id="ARBA00012513"/>
    </source>
</evidence>
<reference evidence="15" key="1">
    <citation type="submission" date="2016-02" db="EMBL/GenBank/DDBJ databases">
        <title>Comparative genomics of biotechnologically important yeasts.</title>
        <authorList>
            <consortium name="DOE Joint Genome Institute"/>
            <person name="Riley R."/>
            <person name="Haridas S."/>
            <person name="Wolfe K.H."/>
            <person name="Lopes M.R."/>
            <person name="Hittinger C.T."/>
            <person name="Goker M."/>
            <person name="Salamov A."/>
            <person name="Wisecaver J."/>
            <person name="Long T.M."/>
            <person name="Aerts A.L."/>
            <person name="Barry K."/>
            <person name="Choi C."/>
            <person name="Clum A."/>
            <person name="Coughlan A.Y."/>
            <person name="Deshpande S."/>
            <person name="Douglass A.P."/>
            <person name="Hanson S.J."/>
            <person name="Klenk H.-P."/>
            <person name="Labutti K."/>
            <person name="Lapidus A."/>
            <person name="Lindquist E."/>
            <person name="Lipzen A."/>
            <person name="Meier-Kolthoff J.P."/>
            <person name="Ohm R.A."/>
            <person name="Otillar R.P."/>
            <person name="Pangilinan J."/>
            <person name="Peng Y."/>
            <person name="Rokas A."/>
            <person name="Rosa C.A."/>
            <person name="Scheuner C."/>
            <person name="Sibirny A.A."/>
            <person name="Slot J.C."/>
            <person name="Stielow J.B."/>
            <person name="Sun H."/>
            <person name="Kurtzman C.P."/>
            <person name="Blackwell M."/>
            <person name="Jeffries T.W."/>
            <person name="Grigoriev I.V."/>
        </authorList>
    </citation>
    <scope>NUCLEOTIDE SEQUENCE [LARGE SCALE GENOMIC DNA]</scope>
    <source>
        <strain evidence="15">NRRL Y-17796</strain>
    </source>
</reference>
<evidence type="ECO:0000256" key="10">
    <source>
        <dbReference type="PROSITE-ProRule" id="PRU10141"/>
    </source>
</evidence>
<evidence type="ECO:0000256" key="8">
    <source>
        <dbReference type="ARBA" id="ARBA00047899"/>
    </source>
</evidence>
<keyword evidence="6" id="KW-0418">Kinase</keyword>
<dbReference type="EMBL" id="KV453843">
    <property type="protein sequence ID" value="ODV89782.1"/>
    <property type="molecule type" value="Genomic_DNA"/>
</dbReference>
<keyword evidence="5 10" id="KW-0547">Nucleotide-binding</keyword>
<feature type="domain" description="Protein kinase" evidence="13">
    <location>
        <begin position="16"/>
        <end position="286"/>
    </location>
</feature>
<keyword evidence="15" id="KW-1185">Reference proteome</keyword>
<dbReference type="InterPro" id="IPR000719">
    <property type="entry name" value="Prot_kinase_dom"/>
</dbReference>
<evidence type="ECO:0000256" key="6">
    <source>
        <dbReference type="ARBA" id="ARBA00022777"/>
    </source>
</evidence>
<sequence>MASSQTHLSNVVGVHYRVGKKIGEGSFGVIFEGVNLLNNQQVAIKFEPRKADAPQLRDEYRSYKILVGCVGIPNVYFFGQEGLHNILVIDLLGPSLEDLFDWCGRRFTVKTTAMVAKQMLARVQTIHEKSLIYRDIKPDNFLIGRPGTKNANLIYIVDFGMAKQYRDPKTKQHIPYRERKSLSGTARYMSINTHLGREQSRRDDLEALGHVFMYFLRGGLPWQGLKAATNKQKYEKIGEKKQTTPIAELCQSFPVEFEKYLTYVRNLGFEDTPDYDYLQNLMSDALAAVGEVDDGVYDWMLLNDGKGWAASANRSVSHGYEPRHVPQHRGDRRMHAAAAAAAATNPPSPAILRHGSKSRRTPRGLSNNGTPNASTQSQYAATPGPRFHGGSTAAYQDHGASQGVDSSGPNNQQNLGADYGTKKSGWKKIFGLCCSN</sequence>
<evidence type="ECO:0000256" key="3">
    <source>
        <dbReference type="ARBA" id="ARBA00022527"/>
    </source>
</evidence>
<evidence type="ECO:0000256" key="12">
    <source>
        <dbReference type="SAM" id="MobiDB-lite"/>
    </source>
</evidence>
<dbReference type="OrthoDB" id="5800476at2759"/>
<dbReference type="InterPro" id="IPR050235">
    <property type="entry name" value="CK1_Ser-Thr_kinase"/>
</dbReference>
<feature type="binding site" evidence="10">
    <location>
        <position position="45"/>
    </location>
    <ligand>
        <name>ATP</name>
        <dbReference type="ChEBI" id="CHEBI:30616"/>
    </ligand>
</feature>
<comment type="similarity">
    <text evidence="1">Belongs to the protein kinase superfamily. CK1 Ser/Thr protein kinase family. Casein kinase I subfamily.</text>
</comment>
<accession>A0A1E4TDD8</accession>
<evidence type="ECO:0000256" key="4">
    <source>
        <dbReference type="ARBA" id="ARBA00022679"/>
    </source>
</evidence>
<keyword evidence="3 11" id="KW-0723">Serine/threonine-protein kinase</keyword>